<dbReference type="OrthoDB" id="3092114at2759"/>
<gene>
    <name evidence="3" type="ORF">HYPSUDRAFT_46826</name>
</gene>
<dbReference type="AlphaFoldDB" id="A0A0D2NCU8"/>
<evidence type="ECO:0000256" key="1">
    <source>
        <dbReference type="SAM" id="MobiDB-lite"/>
    </source>
</evidence>
<keyword evidence="4" id="KW-1185">Reference proteome</keyword>
<evidence type="ECO:0000313" key="3">
    <source>
        <dbReference type="EMBL" id="KJA16919.1"/>
    </source>
</evidence>
<feature type="chain" id="PRO_5002265358" evidence="2">
    <location>
        <begin position="21"/>
        <end position="244"/>
    </location>
</feature>
<feature type="region of interest" description="Disordered" evidence="1">
    <location>
        <begin position="101"/>
        <end position="138"/>
    </location>
</feature>
<dbReference type="Proteomes" id="UP000054270">
    <property type="component" value="Unassembled WGS sequence"/>
</dbReference>
<reference evidence="4" key="1">
    <citation type="submission" date="2014-04" db="EMBL/GenBank/DDBJ databases">
        <title>Evolutionary Origins and Diversification of the Mycorrhizal Mutualists.</title>
        <authorList>
            <consortium name="DOE Joint Genome Institute"/>
            <consortium name="Mycorrhizal Genomics Consortium"/>
            <person name="Kohler A."/>
            <person name="Kuo A."/>
            <person name="Nagy L.G."/>
            <person name="Floudas D."/>
            <person name="Copeland A."/>
            <person name="Barry K.W."/>
            <person name="Cichocki N."/>
            <person name="Veneault-Fourrey C."/>
            <person name="LaButti K."/>
            <person name="Lindquist E.A."/>
            <person name="Lipzen A."/>
            <person name="Lundell T."/>
            <person name="Morin E."/>
            <person name="Murat C."/>
            <person name="Riley R."/>
            <person name="Ohm R."/>
            <person name="Sun H."/>
            <person name="Tunlid A."/>
            <person name="Henrissat B."/>
            <person name="Grigoriev I.V."/>
            <person name="Hibbett D.S."/>
            <person name="Martin F."/>
        </authorList>
    </citation>
    <scope>NUCLEOTIDE SEQUENCE [LARGE SCALE GENOMIC DNA]</scope>
    <source>
        <strain evidence="4">FD-334 SS-4</strain>
    </source>
</reference>
<protein>
    <submittedName>
        <fullName evidence="3">Uncharacterized protein</fullName>
    </submittedName>
</protein>
<evidence type="ECO:0000313" key="4">
    <source>
        <dbReference type="Proteomes" id="UP000054270"/>
    </source>
</evidence>
<keyword evidence="2" id="KW-0732">Signal</keyword>
<dbReference type="EMBL" id="KN817612">
    <property type="protein sequence ID" value="KJA16919.1"/>
    <property type="molecule type" value="Genomic_DNA"/>
</dbReference>
<feature type="signal peptide" evidence="2">
    <location>
        <begin position="1"/>
        <end position="20"/>
    </location>
</feature>
<feature type="region of interest" description="Disordered" evidence="1">
    <location>
        <begin position="46"/>
        <end position="78"/>
    </location>
</feature>
<evidence type="ECO:0000256" key="2">
    <source>
        <dbReference type="SAM" id="SignalP"/>
    </source>
</evidence>
<name>A0A0D2NCU8_HYPSF</name>
<organism evidence="3 4">
    <name type="scientific">Hypholoma sublateritium (strain FD-334 SS-4)</name>
    <dbReference type="NCBI Taxonomy" id="945553"/>
    <lineage>
        <taxon>Eukaryota</taxon>
        <taxon>Fungi</taxon>
        <taxon>Dikarya</taxon>
        <taxon>Basidiomycota</taxon>
        <taxon>Agaricomycotina</taxon>
        <taxon>Agaricomycetes</taxon>
        <taxon>Agaricomycetidae</taxon>
        <taxon>Agaricales</taxon>
        <taxon>Agaricineae</taxon>
        <taxon>Strophariaceae</taxon>
        <taxon>Hypholoma</taxon>
    </lineage>
</organism>
<proteinExistence type="predicted"/>
<accession>A0A0D2NCU8</accession>
<sequence length="244" mass="26776">MQTFSFFILIFALFSIACNAAPISPFKISSNYDARDSEVVDLSARTLRPVGPGGRHPEDDPGHASYSPASGGFHPMPHGTYVETHNRVYSADEVNAHAQRFTHSILPGADTKTSNKQKKSTRTYPKPTSGFRPSEAHRDPAAGYDLAYHYPMKGAPGNAPVNAHTGKTSMKVGTDRLMAWRNRGDQHHNIAVSYHDPHQPIPLTSSNHPFSVAPVKTGSAAKIYLLKVKKAIQRTWRKVAGRSH</sequence>